<accession>A0A3Q8TY03</accession>
<gene>
    <name evidence="2" type="ORF">EJA05_00440</name>
</gene>
<evidence type="ECO:0000256" key="1">
    <source>
        <dbReference type="SAM" id="SignalP"/>
    </source>
</evidence>
<feature type="signal peptide" evidence="1">
    <location>
        <begin position="1"/>
        <end position="22"/>
    </location>
</feature>
<dbReference type="OrthoDB" id="7002012at2"/>
<dbReference type="Proteomes" id="UP000268230">
    <property type="component" value="Chromosome"/>
</dbReference>
<protein>
    <submittedName>
        <fullName evidence="2">Uncharacterized protein</fullName>
    </submittedName>
</protein>
<dbReference type="KEGG" id="pory:EJA05_00440"/>
<proteinExistence type="predicted"/>
<keyword evidence="1" id="KW-0732">Signal</keyword>
<name>A0A3Q8TY03_9PSED</name>
<feature type="chain" id="PRO_5018732703" evidence="1">
    <location>
        <begin position="23"/>
        <end position="131"/>
    </location>
</feature>
<dbReference type="AlphaFoldDB" id="A0A3Q8TY03"/>
<sequence length="131" mass="14762">MKMTQWIMPVLLSLMFQANAMAKDVVLTAHVAADGSVLRQWPEWISKVERQSQPDYFTQYKLKFNPRIVHQDPGYCSVQPIDASSHDSLMHGQAKVIGKPLAEQVTVMTQLVDKKGPSGDNSLEFLVMCTR</sequence>
<dbReference type="EMBL" id="CP034338">
    <property type="protein sequence ID" value="AZL66292.1"/>
    <property type="molecule type" value="Genomic_DNA"/>
</dbReference>
<organism evidence="2 3">
    <name type="scientific">Pseudomonas entomophila</name>
    <dbReference type="NCBI Taxonomy" id="312306"/>
    <lineage>
        <taxon>Bacteria</taxon>
        <taxon>Pseudomonadati</taxon>
        <taxon>Pseudomonadota</taxon>
        <taxon>Gammaproteobacteria</taxon>
        <taxon>Pseudomonadales</taxon>
        <taxon>Pseudomonadaceae</taxon>
        <taxon>Pseudomonas</taxon>
    </lineage>
</organism>
<evidence type="ECO:0000313" key="3">
    <source>
        <dbReference type="Proteomes" id="UP000268230"/>
    </source>
</evidence>
<reference evidence="2 3" key="1">
    <citation type="submission" date="2018-12" db="EMBL/GenBank/DDBJ databases">
        <authorList>
            <person name="Li S."/>
            <person name="Yang R."/>
            <person name="Chen G."/>
            <person name="Zou L."/>
            <person name="Zhang C."/>
            <person name="Chen Y."/>
            <person name="Liu Z."/>
            <person name="Li Y."/>
            <person name="Yan Y."/>
            <person name="Huang M."/>
            <person name="Chen T."/>
        </authorList>
    </citation>
    <scope>NUCLEOTIDE SEQUENCE [LARGE SCALE GENOMIC DNA]</scope>
    <source>
        <strain evidence="2 3">1257</strain>
    </source>
</reference>
<evidence type="ECO:0000313" key="2">
    <source>
        <dbReference type="EMBL" id="AZL66292.1"/>
    </source>
</evidence>